<dbReference type="EMBL" id="FMXR01000004">
    <property type="protein sequence ID" value="SDB02190.1"/>
    <property type="molecule type" value="Genomic_DNA"/>
</dbReference>
<feature type="transmembrane region" description="Helical" evidence="1">
    <location>
        <begin position="32"/>
        <end position="50"/>
    </location>
</feature>
<evidence type="ECO:0000256" key="1">
    <source>
        <dbReference type="SAM" id="Phobius"/>
    </source>
</evidence>
<dbReference type="AlphaFoldDB" id="A0A1G6A1H4"/>
<dbReference type="STRING" id="1732.SAMN02910417_00138"/>
<sequence>MYKKKNTEVDKKAKDKAPEKGKRNIGFTVKSLIIPFILAAIVACLIYLVMTNITKNEVVKAHVVCATKDIEANTFIAEDKVDDYFEIKDVEKAILPDCIYSDIKELPDGGFYVESDLSARQMVNKDDIAEKDSVMDKYTAETQMTSIKVNDFDNSVSGTIRHGDIVNVYAKDPSTNQLVLMVENVYVEAAYDNSGNELTKSYEAENGTATAVVFSVKVAPDEVDQMNTAISYEGIQLYLAGK</sequence>
<keyword evidence="3" id="KW-1185">Reference proteome</keyword>
<proteinExistence type="predicted"/>
<dbReference type="OrthoDB" id="2053305at2"/>
<keyword evidence="1" id="KW-0812">Transmembrane</keyword>
<accession>A0A1G6A1H4</accession>
<evidence type="ECO:0000313" key="2">
    <source>
        <dbReference type="EMBL" id="SDB02190.1"/>
    </source>
</evidence>
<reference evidence="2 3" key="1">
    <citation type="submission" date="2016-10" db="EMBL/GenBank/DDBJ databases">
        <authorList>
            <person name="de Groot N.N."/>
        </authorList>
    </citation>
    <scope>NUCLEOTIDE SEQUENCE [LARGE SCALE GENOMIC DNA]</scope>
    <source>
        <strain evidence="2 3">DSM 3217</strain>
    </source>
</reference>
<gene>
    <name evidence="2" type="ORF">SAMN02910417_00138</name>
</gene>
<evidence type="ECO:0000313" key="3">
    <source>
        <dbReference type="Proteomes" id="UP000199228"/>
    </source>
</evidence>
<dbReference type="RefSeq" id="WP_090170971.1">
    <property type="nucleotide sequence ID" value="NZ_FMXR01000004.1"/>
</dbReference>
<evidence type="ECO:0008006" key="4">
    <source>
        <dbReference type="Google" id="ProtNLM"/>
    </source>
</evidence>
<dbReference type="Proteomes" id="UP000199228">
    <property type="component" value="Unassembled WGS sequence"/>
</dbReference>
<name>A0A1G6A1H4_EUBOX</name>
<organism evidence="2 3">
    <name type="scientific">Eubacterium oxidoreducens</name>
    <dbReference type="NCBI Taxonomy" id="1732"/>
    <lineage>
        <taxon>Bacteria</taxon>
        <taxon>Bacillati</taxon>
        <taxon>Bacillota</taxon>
        <taxon>Clostridia</taxon>
        <taxon>Eubacteriales</taxon>
        <taxon>Eubacteriaceae</taxon>
        <taxon>Eubacterium</taxon>
    </lineage>
</organism>
<protein>
    <recommendedName>
        <fullName evidence="4">SAF domain-containing protein</fullName>
    </recommendedName>
</protein>
<keyword evidence="1" id="KW-0472">Membrane</keyword>
<keyword evidence="1" id="KW-1133">Transmembrane helix</keyword>